<evidence type="ECO:0000313" key="8">
    <source>
        <dbReference type="RefSeq" id="XP_013411245.1"/>
    </source>
</evidence>
<reference evidence="8" key="1">
    <citation type="submission" date="2025-08" db="UniProtKB">
        <authorList>
            <consortium name="RefSeq"/>
        </authorList>
    </citation>
    <scope>IDENTIFICATION</scope>
    <source>
        <tissue evidence="8">Gonads</tissue>
    </source>
</reference>
<dbReference type="Proteomes" id="UP000085678">
    <property type="component" value="Unplaced"/>
</dbReference>
<dbReference type="Gene3D" id="1.20.1250.20">
    <property type="entry name" value="MFS general substrate transporter like domains"/>
    <property type="match status" value="1"/>
</dbReference>
<feature type="transmembrane region" description="Helical" evidence="5">
    <location>
        <begin position="229"/>
        <end position="252"/>
    </location>
</feature>
<dbReference type="InterPro" id="IPR036259">
    <property type="entry name" value="MFS_trans_sf"/>
</dbReference>
<evidence type="ECO:0000256" key="4">
    <source>
        <dbReference type="ARBA" id="ARBA00023136"/>
    </source>
</evidence>
<keyword evidence="7" id="KW-1185">Reference proteome</keyword>
<evidence type="ECO:0000259" key="6">
    <source>
        <dbReference type="PROSITE" id="PS50850"/>
    </source>
</evidence>
<dbReference type="Pfam" id="PF00083">
    <property type="entry name" value="Sugar_tr"/>
    <property type="match status" value="1"/>
</dbReference>
<dbReference type="InterPro" id="IPR020846">
    <property type="entry name" value="MFS_dom"/>
</dbReference>
<comment type="subcellular location">
    <subcellularLocation>
        <location evidence="1">Membrane</location>
        <topology evidence="1">Multi-pass membrane protein</topology>
    </subcellularLocation>
</comment>
<feature type="transmembrane region" description="Helical" evidence="5">
    <location>
        <begin position="258"/>
        <end position="276"/>
    </location>
</feature>
<keyword evidence="2 5" id="KW-0812">Transmembrane</keyword>
<evidence type="ECO:0000256" key="1">
    <source>
        <dbReference type="ARBA" id="ARBA00004141"/>
    </source>
</evidence>
<dbReference type="PROSITE" id="PS00216">
    <property type="entry name" value="SUGAR_TRANSPORT_1"/>
    <property type="match status" value="1"/>
</dbReference>
<dbReference type="OrthoDB" id="2544694at2759"/>
<protein>
    <submittedName>
        <fullName evidence="8">Organic cation transporter protein</fullName>
    </submittedName>
</protein>
<dbReference type="STRING" id="7574.A0A1S3JLF9"/>
<name>A0A1S3JLF9_LINAN</name>
<feature type="transmembrane region" description="Helical" evidence="5">
    <location>
        <begin position="173"/>
        <end position="198"/>
    </location>
</feature>
<evidence type="ECO:0000256" key="3">
    <source>
        <dbReference type="ARBA" id="ARBA00022989"/>
    </source>
</evidence>
<dbReference type="AlphaFoldDB" id="A0A1S3JLF9"/>
<feature type="transmembrane region" description="Helical" evidence="5">
    <location>
        <begin position="204"/>
        <end position="222"/>
    </location>
</feature>
<dbReference type="InParanoid" id="A0A1S3JLF9"/>
<dbReference type="SUPFAM" id="SSF103473">
    <property type="entry name" value="MFS general substrate transporter"/>
    <property type="match status" value="1"/>
</dbReference>
<dbReference type="RefSeq" id="XP_013411245.1">
    <property type="nucleotide sequence ID" value="XM_013555791.1"/>
</dbReference>
<dbReference type="GO" id="GO:0016020">
    <property type="term" value="C:membrane"/>
    <property type="evidence" value="ECO:0007669"/>
    <property type="project" value="UniProtKB-SubCell"/>
</dbReference>
<dbReference type="InterPro" id="IPR005828">
    <property type="entry name" value="MFS_sugar_transport-like"/>
</dbReference>
<accession>A0A1S3JLF9</accession>
<keyword evidence="4 5" id="KW-0472">Membrane</keyword>
<evidence type="ECO:0000256" key="2">
    <source>
        <dbReference type="ARBA" id="ARBA00022692"/>
    </source>
</evidence>
<dbReference type="GO" id="GO:0022857">
    <property type="term" value="F:transmembrane transporter activity"/>
    <property type="evidence" value="ECO:0007669"/>
    <property type="project" value="InterPro"/>
</dbReference>
<dbReference type="KEGG" id="lak:106174296"/>
<gene>
    <name evidence="8" type="primary">LOC106174296</name>
</gene>
<evidence type="ECO:0000256" key="5">
    <source>
        <dbReference type="SAM" id="Phobius"/>
    </source>
</evidence>
<dbReference type="GeneID" id="106174296"/>
<dbReference type="PANTHER" id="PTHR24064">
    <property type="entry name" value="SOLUTE CARRIER FAMILY 22 MEMBER"/>
    <property type="match status" value="1"/>
</dbReference>
<feature type="transmembrane region" description="Helical" evidence="5">
    <location>
        <begin position="20"/>
        <end position="43"/>
    </location>
</feature>
<dbReference type="PROSITE" id="PS50850">
    <property type="entry name" value="MFS"/>
    <property type="match status" value="1"/>
</dbReference>
<organism evidence="7 8">
    <name type="scientific">Lingula anatina</name>
    <name type="common">Brachiopod</name>
    <name type="synonym">Lingula unguis</name>
    <dbReference type="NCBI Taxonomy" id="7574"/>
    <lineage>
        <taxon>Eukaryota</taxon>
        <taxon>Metazoa</taxon>
        <taxon>Spiralia</taxon>
        <taxon>Lophotrochozoa</taxon>
        <taxon>Brachiopoda</taxon>
        <taxon>Linguliformea</taxon>
        <taxon>Lingulata</taxon>
        <taxon>Lingulida</taxon>
        <taxon>Linguloidea</taxon>
        <taxon>Lingulidae</taxon>
        <taxon>Lingula</taxon>
    </lineage>
</organism>
<evidence type="ECO:0000313" key="7">
    <source>
        <dbReference type="Proteomes" id="UP000085678"/>
    </source>
</evidence>
<dbReference type="InterPro" id="IPR005829">
    <property type="entry name" value="Sugar_transporter_CS"/>
</dbReference>
<proteinExistence type="predicted"/>
<feature type="domain" description="Major facilitator superfamily (MFS) profile" evidence="6">
    <location>
        <begin position="98"/>
        <end position="352"/>
    </location>
</feature>
<sequence length="352" mass="39762">MHLDELLQIIGEFGTFQKRQYFLVCLVGLYTALPILCSVFLAATPKHNCKIPAEYVSSAERVYGNLSHEELLNLTIPWEEKDGELTRSSCKLKSWDRNASIVDIGNNTASVKCPQGLDYSQEIYTSTVMSEFDLSCGNEWLVSTSQSVFFVGKLVGDALSGIISDRFGRRPTFLVAIILSASVGILTALSPNMIVYIVSQGLQGSLSGCIFLTTFTLGVEFVGPSKRNFAGFGVMYFFSIGYFYIVLFAYFIRNWRHLALVLYVPAYLFGLYYFILPESFRWLLSRRRTEEAEKLIRSVSMTNINSEPDDETIKSVIEDKEETSVSSRTYTPIDMVRTWKRAALTANVCFNW</sequence>
<keyword evidence="3 5" id="KW-1133">Transmembrane helix</keyword>